<gene>
    <name evidence="2" type="ORF">GV827_00810</name>
</gene>
<feature type="compositionally biased region" description="Polar residues" evidence="1">
    <location>
        <begin position="214"/>
        <end position="234"/>
    </location>
</feature>
<dbReference type="RefSeq" id="WP_164351792.1">
    <property type="nucleotide sequence ID" value="NZ_JAABNT010000001.1"/>
</dbReference>
<dbReference type="AlphaFoldDB" id="A0A6P0C474"/>
<proteinExistence type="predicted"/>
<accession>A0A6P0C474</accession>
<evidence type="ECO:0000256" key="1">
    <source>
        <dbReference type="SAM" id="MobiDB-lite"/>
    </source>
</evidence>
<reference evidence="2 3" key="1">
    <citation type="submission" date="2020-01" db="EMBL/GenBank/DDBJ databases">
        <title>Sulfitobacter sediminilitoris sp. nov., isolated from a tidal flat.</title>
        <authorList>
            <person name="Park S."/>
            <person name="Yoon J.-H."/>
        </authorList>
    </citation>
    <scope>NUCLEOTIDE SEQUENCE [LARGE SCALE GENOMIC DNA]</scope>
    <source>
        <strain evidence="2 3">JBTF-M27</strain>
    </source>
</reference>
<dbReference type="GO" id="GO:0005975">
    <property type="term" value="P:carbohydrate metabolic process"/>
    <property type="evidence" value="ECO:0007669"/>
    <property type="project" value="InterPro"/>
</dbReference>
<dbReference type="InterPro" id="IPR011330">
    <property type="entry name" value="Glyco_hydro/deAcase_b/a-brl"/>
</dbReference>
<evidence type="ECO:0000313" key="3">
    <source>
        <dbReference type="Proteomes" id="UP000468591"/>
    </source>
</evidence>
<dbReference type="CDD" id="cd10936">
    <property type="entry name" value="CE4_DAC2"/>
    <property type="match status" value="1"/>
</dbReference>
<evidence type="ECO:0000313" key="2">
    <source>
        <dbReference type="EMBL" id="NEK20941.1"/>
    </source>
</evidence>
<sequence length="557" mass="57388">MARGFLGGALLGGVLSIGVAVVASLIAPSPQPPISPQISDTAPGVAVAPQAIAPQAPEPQSLTDDATVSPDRRVPQTVVPDPDTLTSLTEETVAPSTAPQTGPASDLIAPSEAPVAGSVSLDREQPVLPNPQALAPMEPQPADEVSITTSPTLRPQAEPEIAERAAEAVPPELSSDQTDTPPAARAEPEAPVVAQTPTETIEVAPTTPEPILPQDQTENPQTAEEQPEGSSMEQAQAGDAPLAPPVSAAPADPETSSPPQVGPQDEDTPQVAMIAPSSRPQIGTPAISLTERNTGVTVNRLGTGVTEPGTQPVTVSPDAGVADPGRDTRPVAQFAQPFDNPEDKPLMSIVLIDDGTSPTSGAAGIAALRSFPYALSFAVDSSLPDAAARMALYREEGFEVLAMVDLPEGAQPRDVETTLDATLAQLPEVMGVLEGPGAGLQGSRVVADQVTAFLSQSGHGLVTQDKGLNTMPKLARKEGVPAMPIFRDFDSKGQTATVIRRFLDQAAFKAGQEGSVIMLGRLRPDTISALLLWGLQDRAGQVALAPISAVVMREDAG</sequence>
<feature type="region of interest" description="Disordered" evidence="1">
    <location>
        <begin position="53"/>
        <end position="110"/>
    </location>
</feature>
<dbReference type="Proteomes" id="UP000468591">
    <property type="component" value="Unassembled WGS sequence"/>
</dbReference>
<dbReference type="Pfam" id="PF04748">
    <property type="entry name" value="Polysacc_deac_2"/>
    <property type="match status" value="1"/>
</dbReference>
<feature type="compositionally biased region" description="Polar residues" evidence="1">
    <location>
        <begin position="84"/>
        <end position="103"/>
    </location>
</feature>
<keyword evidence="3" id="KW-1185">Reference proteome</keyword>
<dbReference type="InterPro" id="IPR006837">
    <property type="entry name" value="Divergent_DAC"/>
</dbReference>
<dbReference type="EMBL" id="JAABNT010000001">
    <property type="protein sequence ID" value="NEK20941.1"/>
    <property type="molecule type" value="Genomic_DNA"/>
</dbReference>
<feature type="region of interest" description="Disordered" evidence="1">
    <location>
        <begin position="301"/>
        <end position="321"/>
    </location>
</feature>
<comment type="caution">
    <text evidence="2">The sequence shown here is derived from an EMBL/GenBank/DDBJ whole genome shotgun (WGS) entry which is preliminary data.</text>
</comment>
<name>A0A6P0C474_9RHOB</name>
<protein>
    <submittedName>
        <fullName evidence="2">Polysaccharide deacteylase family 2 protein</fullName>
    </submittedName>
</protein>
<feature type="compositionally biased region" description="Low complexity" evidence="1">
    <location>
        <begin position="181"/>
        <end position="194"/>
    </location>
</feature>
<dbReference type="SUPFAM" id="SSF88713">
    <property type="entry name" value="Glycoside hydrolase/deacetylase"/>
    <property type="match status" value="1"/>
</dbReference>
<organism evidence="2 3">
    <name type="scientific">Sulfitobacter sediminilitoris</name>
    <dbReference type="NCBI Taxonomy" id="2698830"/>
    <lineage>
        <taxon>Bacteria</taxon>
        <taxon>Pseudomonadati</taxon>
        <taxon>Pseudomonadota</taxon>
        <taxon>Alphaproteobacteria</taxon>
        <taxon>Rhodobacterales</taxon>
        <taxon>Roseobacteraceae</taxon>
        <taxon>Sulfitobacter</taxon>
    </lineage>
</organism>
<dbReference type="Gene3D" id="3.20.20.370">
    <property type="entry name" value="Glycoside hydrolase/deacetylase"/>
    <property type="match status" value="1"/>
</dbReference>
<feature type="region of interest" description="Disordered" evidence="1">
    <location>
        <begin position="129"/>
        <end position="268"/>
    </location>
</feature>